<dbReference type="SMART" id="SM00345">
    <property type="entry name" value="HTH_GNTR"/>
    <property type="match status" value="1"/>
</dbReference>
<gene>
    <name evidence="5" type="ORF">IMF26_08980</name>
</gene>
<evidence type="ECO:0000256" key="1">
    <source>
        <dbReference type="ARBA" id="ARBA00023015"/>
    </source>
</evidence>
<accession>A0AAT9LD95</accession>
<dbReference type="PROSITE" id="PS50949">
    <property type="entry name" value="HTH_GNTR"/>
    <property type="match status" value="1"/>
</dbReference>
<dbReference type="GO" id="GO:0003700">
    <property type="term" value="F:DNA-binding transcription factor activity"/>
    <property type="evidence" value="ECO:0007669"/>
    <property type="project" value="InterPro"/>
</dbReference>
<dbReference type="GO" id="GO:0003677">
    <property type="term" value="F:DNA binding"/>
    <property type="evidence" value="ECO:0007669"/>
    <property type="project" value="UniProtKB-KW"/>
</dbReference>
<dbReference type="EMBL" id="CP062796">
    <property type="protein sequence ID" value="QUL98163.1"/>
    <property type="molecule type" value="Genomic_DNA"/>
</dbReference>
<dbReference type="InterPro" id="IPR011711">
    <property type="entry name" value="GntR_C"/>
</dbReference>
<dbReference type="Gene3D" id="1.20.120.530">
    <property type="entry name" value="GntR ligand-binding domain-like"/>
    <property type="match status" value="1"/>
</dbReference>
<dbReference type="AlphaFoldDB" id="A0AAT9LD95"/>
<dbReference type="SUPFAM" id="SSF46785">
    <property type="entry name" value="Winged helix' DNA-binding domain"/>
    <property type="match status" value="1"/>
</dbReference>
<feature type="domain" description="HTH gntR-type" evidence="4">
    <location>
        <begin position="9"/>
        <end position="77"/>
    </location>
</feature>
<dbReference type="InterPro" id="IPR008920">
    <property type="entry name" value="TF_FadR/GntR_C"/>
</dbReference>
<dbReference type="SUPFAM" id="SSF48008">
    <property type="entry name" value="GntR ligand-binding domain-like"/>
    <property type="match status" value="1"/>
</dbReference>
<dbReference type="Pfam" id="PF07729">
    <property type="entry name" value="FCD"/>
    <property type="match status" value="1"/>
</dbReference>
<sequence>MEFKKLTTQKLPDKVKEQFVELIKNGVLKPGDRLPPERDLAGHLGVSRGVLREALQVLEAHGYITRKPGGGTYVRELGDQLVGIDGLCDKLKQATFMDLLEAREAIEEKAVQLAIQRASDEDLAQMESILAQAKQGAGTPELDRAFHLCIASATKNVVITNFMSANLELIKDITSQTHRLPGRSDEMIKEHEKILNAIRHRDPLAARAAVLEHLTNVRNAVLKVFSGEGERNVKKA</sequence>
<keyword evidence="1" id="KW-0805">Transcription regulation</keyword>
<reference evidence="5" key="2">
    <citation type="journal article" date="2023" name="Biology">
        <title>Prokaryotic Life Associated with Coal-Fire Gas Vents Revealed by Metagenomics.</title>
        <authorList>
            <person name="Kadnikov V.V."/>
            <person name="Mardanov A.V."/>
            <person name="Beletsky A.V."/>
            <person name="Karnachuk O.V."/>
            <person name="Ravin N.V."/>
        </authorList>
    </citation>
    <scope>NUCLEOTIDE SEQUENCE</scope>
    <source>
        <strain evidence="5">Bu02</strain>
    </source>
</reference>
<name>A0AAT9LD95_9FIRM</name>
<dbReference type="SMART" id="SM00895">
    <property type="entry name" value="FCD"/>
    <property type="match status" value="1"/>
</dbReference>
<evidence type="ECO:0000256" key="2">
    <source>
        <dbReference type="ARBA" id="ARBA00023125"/>
    </source>
</evidence>
<evidence type="ECO:0000259" key="4">
    <source>
        <dbReference type="PROSITE" id="PS50949"/>
    </source>
</evidence>
<dbReference type="KEGG" id="fcz:IMF26_08980"/>
<protein>
    <submittedName>
        <fullName evidence="5">FadR family transcriptional regulator</fullName>
    </submittedName>
</protein>
<dbReference type="PANTHER" id="PTHR43537">
    <property type="entry name" value="TRANSCRIPTIONAL REGULATOR, GNTR FAMILY"/>
    <property type="match status" value="1"/>
</dbReference>
<organism evidence="5">
    <name type="scientific">Candidatus Fermentithermobacillus carboniphilus</name>
    <dbReference type="NCBI Taxonomy" id="3085328"/>
    <lineage>
        <taxon>Bacteria</taxon>
        <taxon>Bacillati</taxon>
        <taxon>Bacillota</taxon>
        <taxon>Candidatus Fermentithermobacillia</taxon>
        <taxon>Candidatus Fermentithermobacillales</taxon>
        <taxon>Candidatus Fermentithermobacillaceae</taxon>
        <taxon>Candidatus Fermentithermobacillus</taxon>
    </lineage>
</organism>
<dbReference type="PANTHER" id="PTHR43537:SF5">
    <property type="entry name" value="UXU OPERON TRANSCRIPTIONAL REGULATOR"/>
    <property type="match status" value="1"/>
</dbReference>
<evidence type="ECO:0000313" key="5">
    <source>
        <dbReference type="EMBL" id="QUL98163.1"/>
    </source>
</evidence>
<reference evidence="5" key="1">
    <citation type="submission" date="2020-10" db="EMBL/GenBank/DDBJ databases">
        <authorList>
            <person name="Kadnikov V."/>
            <person name="Beletsky A.V."/>
            <person name="Mardanov A.V."/>
            <person name="Karnachuk O.V."/>
            <person name="Ravin N.V."/>
        </authorList>
    </citation>
    <scope>NUCLEOTIDE SEQUENCE</scope>
    <source>
        <strain evidence="5">Bu02</strain>
    </source>
</reference>
<proteinExistence type="predicted"/>
<dbReference type="CDD" id="cd07377">
    <property type="entry name" value="WHTH_GntR"/>
    <property type="match status" value="1"/>
</dbReference>
<keyword evidence="2" id="KW-0238">DNA-binding</keyword>
<dbReference type="Pfam" id="PF00392">
    <property type="entry name" value="GntR"/>
    <property type="match status" value="1"/>
</dbReference>
<evidence type="ECO:0000256" key="3">
    <source>
        <dbReference type="ARBA" id="ARBA00023163"/>
    </source>
</evidence>
<dbReference type="PRINTS" id="PR00035">
    <property type="entry name" value="HTHGNTR"/>
</dbReference>
<dbReference type="Gene3D" id="1.10.10.10">
    <property type="entry name" value="Winged helix-like DNA-binding domain superfamily/Winged helix DNA-binding domain"/>
    <property type="match status" value="1"/>
</dbReference>
<dbReference type="InterPro" id="IPR036388">
    <property type="entry name" value="WH-like_DNA-bd_sf"/>
</dbReference>
<dbReference type="InterPro" id="IPR036390">
    <property type="entry name" value="WH_DNA-bd_sf"/>
</dbReference>
<keyword evidence="3" id="KW-0804">Transcription</keyword>
<dbReference type="InterPro" id="IPR000524">
    <property type="entry name" value="Tscrpt_reg_HTH_GntR"/>
</dbReference>